<dbReference type="GO" id="GO:0005524">
    <property type="term" value="F:ATP binding"/>
    <property type="evidence" value="ECO:0007669"/>
    <property type="project" value="UniProtKB-UniRule"/>
</dbReference>
<dbReference type="AlphaFoldDB" id="A0A5B8XP08"/>
<feature type="binding site" evidence="7">
    <location>
        <position position="140"/>
    </location>
    <ligand>
        <name>ATP</name>
        <dbReference type="ChEBI" id="CHEBI:30616"/>
    </ligand>
</feature>
<dbReference type="CDD" id="cd14014">
    <property type="entry name" value="STKc_PknB_like"/>
    <property type="match status" value="1"/>
</dbReference>
<dbReference type="GO" id="GO:0004674">
    <property type="term" value="F:protein serine/threonine kinase activity"/>
    <property type="evidence" value="ECO:0007669"/>
    <property type="project" value="UniProtKB-KW"/>
</dbReference>
<dbReference type="InterPro" id="IPR017441">
    <property type="entry name" value="Protein_kinase_ATP_BS"/>
</dbReference>
<dbReference type="PANTHER" id="PTHR43289:SF6">
    <property type="entry name" value="SERINE_THREONINE-PROTEIN KINASE NEKL-3"/>
    <property type="match status" value="1"/>
</dbReference>
<evidence type="ECO:0000256" key="1">
    <source>
        <dbReference type="ARBA" id="ARBA00012513"/>
    </source>
</evidence>
<gene>
    <name evidence="9" type="ORF">FRD01_08155</name>
</gene>
<evidence type="ECO:0000256" key="5">
    <source>
        <dbReference type="ARBA" id="ARBA00022777"/>
    </source>
</evidence>
<reference evidence="9 10" key="1">
    <citation type="submission" date="2019-08" db="EMBL/GenBank/DDBJ databases">
        <authorList>
            <person name="Liang Q."/>
        </authorList>
    </citation>
    <scope>NUCLEOTIDE SEQUENCE [LARGE SCALE GENOMIC DNA]</scope>
    <source>
        <strain evidence="9 10">V1718</strain>
    </source>
</reference>
<keyword evidence="10" id="KW-1185">Reference proteome</keyword>
<dbReference type="InterPro" id="IPR008271">
    <property type="entry name" value="Ser/Thr_kinase_AS"/>
</dbReference>
<evidence type="ECO:0000256" key="7">
    <source>
        <dbReference type="PROSITE-ProRule" id="PRU10141"/>
    </source>
</evidence>
<dbReference type="RefSeq" id="WP_146958900.1">
    <property type="nucleotide sequence ID" value="NZ_CP042467.1"/>
</dbReference>
<proteinExistence type="predicted"/>
<keyword evidence="2" id="KW-0723">Serine/threonine-protein kinase</keyword>
<dbReference type="PANTHER" id="PTHR43289">
    <property type="entry name" value="MITOGEN-ACTIVATED PROTEIN KINASE KINASE KINASE 20-RELATED"/>
    <property type="match status" value="1"/>
</dbReference>
<dbReference type="SMART" id="SM00220">
    <property type="entry name" value="S_TKc"/>
    <property type="match status" value="1"/>
</dbReference>
<evidence type="ECO:0000313" key="10">
    <source>
        <dbReference type="Proteomes" id="UP000321595"/>
    </source>
</evidence>
<dbReference type="InterPro" id="IPR005532">
    <property type="entry name" value="SUMF_dom"/>
</dbReference>
<dbReference type="PROSITE" id="PS50011">
    <property type="entry name" value="PROTEIN_KINASE_DOM"/>
    <property type="match status" value="1"/>
</dbReference>
<dbReference type="InterPro" id="IPR011009">
    <property type="entry name" value="Kinase-like_dom_sf"/>
</dbReference>
<dbReference type="SUPFAM" id="SSF56436">
    <property type="entry name" value="C-type lectin-like"/>
    <property type="match status" value="1"/>
</dbReference>
<evidence type="ECO:0000256" key="3">
    <source>
        <dbReference type="ARBA" id="ARBA00022679"/>
    </source>
</evidence>
<dbReference type="FunFam" id="1.10.510.10:FF:000021">
    <property type="entry name" value="Serine/threonine protein kinase"/>
    <property type="match status" value="1"/>
</dbReference>
<dbReference type="Gene3D" id="3.30.200.20">
    <property type="entry name" value="Phosphorylase Kinase, domain 1"/>
    <property type="match status" value="1"/>
</dbReference>
<dbReference type="InterPro" id="IPR000719">
    <property type="entry name" value="Prot_kinase_dom"/>
</dbReference>
<keyword evidence="4 7" id="KW-0547">Nucleotide-binding</keyword>
<sequence>MLLKEQQVGQLALARGLISLGDLMFCVAQSAAAGLPLQEVLIAKKKLSSEVLATLEHDLDAGISVEEELQFGNTIVVDQVEAARHDPTVVPTREVILADDITLLLDGEARYDFKEELGRGGMGLVVRAHDKVLRRDVALKSLLDKANSDKFKNRLLLEAQVTGILEHPNVTPVYDLRADDEGRPFYTMRVVRERDLGTIIKGMKAKEESLSLSFLVQVLRQVSLTIEYAHRQGVVHRDLKPDNILVGAYGEVYVIDWGIAKLMHAGHGFEDTEQIVVGSLIGTPKYMAPEQARGENDKVDERTDVYSLGAILYEILTLEALFTADHMLGLLFMIVHDTPEPPRMKAPERGIPEALEEICLKALAKDPANRYQSAQELADELELFLEGVKDREKRREAALETLSLAEQTRAVYDDVRVQHRQILTELETKRKTVPSWSTGHDKQELWNLEQQADDLAIEMERRFADTVRIYSDVLAFLPEMPEARLGLANLYWQRFEAAESAGKYAEAAYLEGLVRQFNDGELDPLLEGSGTLTFDTSAGEATVELYRYHKENRRLVEWLHATLHAPFERAVLEHGSYVALVKKAGFRSVRVPIAMGRVDRIKVDVRLFAEDHFPQDFVQIPAGYFSRGNDEIMVEEFAIMKTPVTVGQYLEFLNDIEPEAAEKHTPRIEEGESYFPRDEHGRYHLPAQDAEGDAWDPRWPILIVNYFDALAFAKWRGQMDGFEYRLPTAMEWEKAARGVDGRIYPWGDHFDATFCNMKDSSNQRPVPKPVGTTTTDVSPYGVLDLAGNIVEWTSTPESSGSDRMTLKGAAYNSASIICRLDVDLASLPQYRYAHYGFRLALTL</sequence>
<dbReference type="KEGG" id="bbae:FRD01_08155"/>
<keyword evidence="3" id="KW-0808">Transferase</keyword>
<evidence type="ECO:0000256" key="4">
    <source>
        <dbReference type="ARBA" id="ARBA00022741"/>
    </source>
</evidence>
<dbReference type="Pfam" id="PF03781">
    <property type="entry name" value="FGE-sulfatase"/>
    <property type="match status" value="1"/>
</dbReference>
<dbReference type="InterPro" id="IPR042095">
    <property type="entry name" value="SUMF_sf"/>
</dbReference>
<dbReference type="EMBL" id="CP042467">
    <property type="protein sequence ID" value="QED27215.1"/>
    <property type="molecule type" value="Genomic_DNA"/>
</dbReference>
<dbReference type="PROSITE" id="PS00107">
    <property type="entry name" value="PROTEIN_KINASE_ATP"/>
    <property type="match status" value="1"/>
</dbReference>
<protein>
    <recommendedName>
        <fullName evidence="1">non-specific serine/threonine protein kinase</fullName>
        <ecNumber evidence="1">2.7.11.1</ecNumber>
    </recommendedName>
</protein>
<name>A0A5B8XP08_9DELT</name>
<dbReference type="PROSITE" id="PS00108">
    <property type="entry name" value="PROTEIN_KINASE_ST"/>
    <property type="match status" value="1"/>
</dbReference>
<keyword evidence="5" id="KW-0418">Kinase</keyword>
<accession>A0A5B8XP08</accession>
<evidence type="ECO:0000256" key="2">
    <source>
        <dbReference type="ARBA" id="ARBA00022527"/>
    </source>
</evidence>
<dbReference type="Gene3D" id="1.10.510.10">
    <property type="entry name" value="Transferase(Phosphotransferase) domain 1"/>
    <property type="match status" value="1"/>
</dbReference>
<dbReference type="Pfam" id="PF00069">
    <property type="entry name" value="Pkinase"/>
    <property type="match status" value="1"/>
</dbReference>
<evidence type="ECO:0000259" key="8">
    <source>
        <dbReference type="PROSITE" id="PS50011"/>
    </source>
</evidence>
<dbReference type="SUPFAM" id="SSF56112">
    <property type="entry name" value="Protein kinase-like (PK-like)"/>
    <property type="match status" value="1"/>
</dbReference>
<dbReference type="OrthoDB" id="9779954at2"/>
<dbReference type="Gene3D" id="3.90.1580.10">
    <property type="entry name" value="paralog of FGE (formylglycine-generating enzyme)"/>
    <property type="match status" value="1"/>
</dbReference>
<dbReference type="Proteomes" id="UP000321595">
    <property type="component" value="Chromosome"/>
</dbReference>
<keyword evidence="6 7" id="KW-0067">ATP-binding</keyword>
<evidence type="ECO:0000313" key="9">
    <source>
        <dbReference type="EMBL" id="QED27215.1"/>
    </source>
</evidence>
<feature type="domain" description="Protein kinase" evidence="8">
    <location>
        <begin position="111"/>
        <end position="385"/>
    </location>
</feature>
<dbReference type="EC" id="2.7.11.1" evidence="1"/>
<organism evidence="9 10">
    <name type="scientific">Microvenator marinus</name>
    <dbReference type="NCBI Taxonomy" id="2600177"/>
    <lineage>
        <taxon>Bacteria</taxon>
        <taxon>Deltaproteobacteria</taxon>
        <taxon>Bradymonadales</taxon>
        <taxon>Microvenatoraceae</taxon>
        <taxon>Microvenator</taxon>
    </lineage>
</organism>
<evidence type="ECO:0000256" key="6">
    <source>
        <dbReference type="ARBA" id="ARBA00022840"/>
    </source>
</evidence>
<dbReference type="InterPro" id="IPR016187">
    <property type="entry name" value="CTDL_fold"/>
</dbReference>